<organism evidence="12 13">
    <name type="scientific">Vanrija albida</name>
    <dbReference type="NCBI Taxonomy" id="181172"/>
    <lineage>
        <taxon>Eukaryota</taxon>
        <taxon>Fungi</taxon>
        <taxon>Dikarya</taxon>
        <taxon>Basidiomycota</taxon>
        <taxon>Agaricomycotina</taxon>
        <taxon>Tremellomycetes</taxon>
        <taxon>Trichosporonales</taxon>
        <taxon>Trichosporonaceae</taxon>
        <taxon>Vanrija</taxon>
    </lineage>
</organism>
<dbReference type="InterPro" id="IPR003864">
    <property type="entry name" value="CSC1/OSCA1-like_7TM"/>
</dbReference>
<evidence type="ECO:0000256" key="8">
    <source>
        <dbReference type="SAM" id="Phobius"/>
    </source>
</evidence>
<keyword evidence="6 8" id="KW-0472">Membrane</keyword>
<keyword evidence="5 8" id="KW-1133">Transmembrane helix</keyword>
<feature type="domain" description="CSC1/OSCA1-like cytosolic" evidence="11">
    <location>
        <begin position="210"/>
        <end position="397"/>
    </location>
</feature>
<evidence type="ECO:0000256" key="3">
    <source>
        <dbReference type="ARBA" id="ARBA00022448"/>
    </source>
</evidence>
<dbReference type="PANTHER" id="PTHR13018:SF149">
    <property type="entry name" value="DOMAIN PROTEIN, PUTATIVE (AFU_ORTHOLOGUE AFUA_3G11660)-RELATED"/>
    <property type="match status" value="1"/>
</dbReference>
<keyword evidence="3" id="KW-0813">Transport</keyword>
<evidence type="ECO:0000259" key="9">
    <source>
        <dbReference type="Pfam" id="PF02714"/>
    </source>
</evidence>
<feature type="region of interest" description="Disordered" evidence="7">
    <location>
        <begin position="842"/>
        <end position="862"/>
    </location>
</feature>
<evidence type="ECO:0000256" key="6">
    <source>
        <dbReference type="ARBA" id="ARBA00023136"/>
    </source>
</evidence>
<evidence type="ECO:0000259" key="10">
    <source>
        <dbReference type="Pfam" id="PF13967"/>
    </source>
</evidence>
<protein>
    <recommendedName>
        <fullName evidence="14">DUF221-domain-containing protein</fullName>
    </recommendedName>
</protein>
<feature type="transmembrane region" description="Helical" evidence="8">
    <location>
        <begin position="457"/>
        <end position="480"/>
    </location>
</feature>
<keyword evidence="13" id="KW-1185">Reference proteome</keyword>
<feature type="compositionally biased region" description="Polar residues" evidence="7">
    <location>
        <begin position="898"/>
        <end position="908"/>
    </location>
</feature>
<dbReference type="GeneID" id="95981287"/>
<comment type="similarity">
    <text evidence="2">Belongs to the CSC1 (TC 1.A.17) family.</text>
</comment>
<dbReference type="PANTHER" id="PTHR13018">
    <property type="entry name" value="PROBABLE MEMBRANE PROTEIN DUF221-RELATED"/>
    <property type="match status" value="1"/>
</dbReference>
<feature type="transmembrane region" description="Helical" evidence="8">
    <location>
        <begin position="26"/>
        <end position="47"/>
    </location>
</feature>
<accession>A0ABR3QCQ8</accession>
<feature type="transmembrane region" description="Helical" evidence="8">
    <location>
        <begin position="122"/>
        <end position="140"/>
    </location>
</feature>
<feature type="transmembrane region" description="Helical" evidence="8">
    <location>
        <begin position="165"/>
        <end position="185"/>
    </location>
</feature>
<feature type="transmembrane region" description="Helical" evidence="8">
    <location>
        <begin position="501"/>
        <end position="525"/>
    </location>
</feature>
<evidence type="ECO:0000256" key="5">
    <source>
        <dbReference type="ARBA" id="ARBA00022989"/>
    </source>
</evidence>
<gene>
    <name evidence="12" type="ORF">Q8F55_000244</name>
</gene>
<feature type="domain" description="CSC1/OSCA1-like N-terminal transmembrane" evidence="10">
    <location>
        <begin position="27"/>
        <end position="187"/>
    </location>
</feature>
<evidence type="ECO:0000256" key="4">
    <source>
        <dbReference type="ARBA" id="ARBA00022692"/>
    </source>
</evidence>
<feature type="compositionally biased region" description="Gly residues" evidence="7">
    <location>
        <begin position="977"/>
        <end position="1014"/>
    </location>
</feature>
<evidence type="ECO:0000256" key="2">
    <source>
        <dbReference type="ARBA" id="ARBA00007779"/>
    </source>
</evidence>
<evidence type="ECO:0000256" key="1">
    <source>
        <dbReference type="ARBA" id="ARBA00004141"/>
    </source>
</evidence>
<reference evidence="12 13" key="1">
    <citation type="submission" date="2023-08" db="EMBL/GenBank/DDBJ databases">
        <title>Annotated Genome Sequence of Vanrija albida AlHP1.</title>
        <authorList>
            <person name="Herzog R."/>
        </authorList>
    </citation>
    <scope>NUCLEOTIDE SEQUENCE [LARGE SCALE GENOMIC DNA]</scope>
    <source>
        <strain evidence="12 13">AlHP1</strain>
    </source>
</reference>
<evidence type="ECO:0000256" key="7">
    <source>
        <dbReference type="SAM" id="MobiDB-lite"/>
    </source>
</evidence>
<dbReference type="EMBL" id="JBBXJM010000001">
    <property type="protein sequence ID" value="KAL1412499.1"/>
    <property type="molecule type" value="Genomic_DNA"/>
</dbReference>
<evidence type="ECO:0000259" key="11">
    <source>
        <dbReference type="Pfam" id="PF14703"/>
    </source>
</evidence>
<evidence type="ECO:0000313" key="12">
    <source>
        <dbReference type="EMBL" id="KAL1412499.1"/>
    </source>
</evidence>
<feature type="compositionally biased region" description="Gly residues" evidence="7">
    <location>
        <begin position="1035"/>
        <end position="1044"/>
    </location>
</feature>
<feature type="transmembrane region" description="Helical" evidence="8">
    <location>
        <begin position="637"/>
        <end position="659"/>
    </location>
</feature>
<feature type="region of interest" description="Disordered" evidence="7">
    <location>
        <begin position="921"/>
        <end position="1044"/>
    </location>
</feature>
<evidence type="ECO:0000313" key="13">
    <source>
        <dbReference type="Proteomes" id="UP001565368"/>
    </source>
</evidence>
<dbReference type="RefSeq" id="XP_069212443.1">
    <property type="nucleotide sequence ID" value="XM_069348899.1"/>
</dbReference>
<feature type="region of interest" description="Disordered" evidence="7">
    <location>
        <begin position="879"/>
        <end position="909"/>
    </location>
</feature>
<feature type="transmembrane region" description="Helical" evidence="8">
    <location>
        <begin position="568"/>
        <end position="588"/>
    </location>
</feature>
<dbReference type="InterPro" id="IPR027815">
    <property type="entry name" value="CSC1/OSCA1-like_cyt"/>
</dbReference>
<feature type="transmembrane region" description="Helical" evidence="8">
    <location>
        <begin position="608"/>
        <end position="631"/>
    </location>
</feature>
<name>A0ABR3QCQ8_9TREE</name>
<dbReference type="InterPro" id="IPR032880">
    <property type="entry name" value="CSC1/OSCA1-like_N"/>
</dbReference>
<proteinExistence type="inferred from homology"/>
<dbReference type="Pfam" id="PF02714">
    <property type="entry name" value="RSN1_7TM"/>
    <property type="match status" value="1"/>
</dbReference>
<dbReference type="Proteomes" id="UP001565368">
    <property type="component" value="Unassembled WGS sequence"/>
</dbReference>
<comment type="subcellular location">
    <subcellularLocation>
        <location evidence="1">Membrane</location>
        <topology evidence="1">Multi-pass membrane protein</topology>
    </subcellularLocation>
</comment>
<dbReference type="Pfam" id="PF13967">
    <property type="entry name" value="RSN1_TM"/>
    <property type="match status" value="1"/>
</dbReference>
<keyword evidence="4 8" id="KW-0812">Transmembrane</keyword>
<feature type="transmembrane region" description="Helical" evidence="8">
    <location>
        <begin position="698"/>
        <end position="718"/>
    </location>
</feature>
<dbReference type="InterPro" id="IPR045122">
    <property type="entry name" value="Csc1-like"/>
</dbReference>
<feature type="transmembrane region" description="Helical" evidence="8">
    <location>
        <begin position="410"/>
        <end position="437"/>
    </location>
</feature>
<dbReference type="Pfam" id="PF14703">
    <property type="entry name" value="PHM7_cyt"/>
    <property type="match status" value="1"/>
</dbReference>
<evidence type="ECO:0008006" key="14">
    <source>
        <dbReference type="Google" id="ProtNLM"/>
    </source>
</evidence>
<feature type="transmembrane region" description="Helical" evidence="8">
    <location>
        <begin position="671"/>
        <end position="692"/>
    </location>
</feature>
<feature type="domain" description="CSC1/OSCA1-like 7TM region" evidence="9">
    <location>
        <begin position="409"/>
        <end position="690"/>
    </location>
</feature>
<comment type="caution">
    <text evidence="12">The sequence shown here is derived from an EMBL/GenBank/DDBJ whole genome shotgun (WGS) entry which is preliminary data.</text>
</comment>
<sequence length="1044" mass="116709">MSDVNNALSEAVELRNQALGGTAKGVAVQIGLMSAISVATVLAFSFLRPRDTKVYAPKVKYQMAPPQNPQDDPDYEPPPPPVSNGMFAWLSPVVNVKEHDMIANIGLDAATFLRFVRMLRTTFIFVSVLAVALLAIDIVFNLKNVPSNERTILTTITIQNVKDAWVWPALGASYFINFIVMFLIWRNWQAMVQLRQTWFRSPGYQSKVNSRTLMITQVPKQYRSDDGIIHLLTQLKLDGIKITNSIENASVGRRLGDFPHLVHEHNEAVMDLEKVLVKYLKGGKMASKRPMMRTGGFMGLGGKRHDAIDYLAKQIKFLRDKVDQQRQYIDSLIRQVKTAKKGGRPPPRIEGDNFGFVTFKTIAEAHRIARMHRGPVKELGGAVIQLAPVPSDIVWKNINKDPKELSSTKVLGFFLIALLGFVNLIPIIGVSTLSSLAQFTGLWHWVRVWSEKSSFTLGLVSGPLPPILSAVFSFFLPIVMRKICKYQGTITKTRLDRSLTARYFFFMVFAYLFVFVLVGTFYVIINDAVALGDKKNGKGVVDFLLEIPATIQKAYVSTSTYWLNWLPLRGFLVFFELIQLFKLALVSIRRFMFSYTPRDIRELTKPPFFEYPVVAVNLLFVATVALVYAPIAPMVPIGALIVFWFSTVVYKYQLLYVYVSRAESGGRMWNVYVNRLIVNCILMQLLMVLTTGLIRGQWLDAIAAVPPLIIMIGFKIFLHQTVEHKFKYYIPTPQEANDQQQRAMLSEKHGKRKDLSRRFLHPSLQPKALYQVMVHKSQETLARQVLSAYPWFAAKHKHDGVEIKAVREENLEYDPDRDAPSEAQQDAWETRSIASTAALSKFEDGSVSRPPLHHSNTSESFMPLHTANRSTDELLNHSAPVSLSGHRGSEDGQRPLLNRNQWDQTPADYNQAGVPYPPSAFNQGPYGYAPPLVRSGTNDSAGSIERGQPLQRYDTAGDLGRFNQGYNDPYDHRGHQGHQGSGVGSGGSGGSGGRRPSDGGGHGGAPSAYQGGGYAPEAYGQRGYSPEQYNPGYGQQYGGGQGRY</sequence>